<organism evidence="1">
    <name type="scientific">Oryza brachyantha</name>
    <name type="common">malo sina</name>
    <dbReference type="NCBI Taxonomy" id="4533"/>
    <lineage>
        <taxon>Eukaryota</taxon>
        <taxon>Viridiplantae</taxon>
        <taxon>Streptophyta</taxon>
        <taxon>Embryophyta</taxon>
        <taxon>Tracheophyta</taxon>
        <taxon>Spermatophyta</taxon>
        <taxon>Magnoliopsida</taxon>
        <taxon>Liliopsida</taxon>
        <taxon>Poales</taxon>
        <taxon>Poaceae</taxon>
        <taxon>BOP clade</taxon>
        <taxon>Oryzoideae</taxon>
        <taxon>Oryzeae</taxon>
        <taxon>Oryzinae</taxon>
        <taxon>Oryza</taxon>
    </lineage>
</organism>
<reference evidence="1" key="2">
    <citation type="submission" date="2013-04" db="UniProtKB">
        <authorList>
            <consortium name="EnsemblPlants"/>
        </authorList>
    </citation>
    <scope>IDENTIFICATION</scope>
</reference>
<dbReference type="Gramene" id="OB01G45360.1">
    <property type="protein sequence ID" value="OB01G45360.1"/>
    <property type="gene ID" value="OB01G45360"/>
</dbReference>
<name>J3L5N0_ORYBR</name>
<sequence>LSYLYSRTLYYIVIRHSTSILQKIYKHPNPRESGSYYTFLRTNTYNFHVFISTLHLIPMKGEGVRI</sequence>
<dbReference type="HOGENOM" id="CLU_2838732_0_0_1"/>
<dbReference type="AlphaFoldDB" id="J3L5N0"/>
<proteinExistence type="predicted"/>
<keyword evidence="2" id="KW-1185">Reference proteome</keyword>
<protein>
    <submittedName>
        <fullName evidence="1">Uncharacterized protein</fullName>
    </submittedName>
</protein>
<reference evidence="1" key="1">
    <citation type="journal article" date="2013" name="Nat. Commun.">
        <title>Whole-genome sequencing of Oryza brachyantha reveals mechanisms underlying Oryza genome evolution.</title>
        <authorList>
            <person name="Chen J."/>
            <person name="Huang Q."/>
            <person name="Gao D."/>
            <person name="Wang J."/>
            <person name="Lang Y."/>
            <person name="Liu T."/>
            <person name="Li B."/>
            <person name="Bai Z."/>
            <person name="Luis Goicoechea J."/>
            <person name="Liang C."/>
            <person name="Chen C."/>
            <person name="Zhang W."/>
            <person name="Sun S."/>
            <person name="Liao Y."/>
            <person name="Zhang X."/>
            <person name="Yang L."/>
            <person name="Song C."/>
            <person name="Wang M."/>
            <person name="Shi J."/>
            <person name="Liu G."/>
            <person name="Liu J."/>
            <person name="Zhou H."/>
            <person name="Zhou W."/>
            <person name="Yu Q."/>
            <person name="An N."/>
            <person name="Chen Y."/>
            <person name="Cai Q."/>
            <person name="Wang B."/>
            <person name="Liu B."/>
            <person name="Min J."/>
            <person name="Huang Y."/>
            <person name="Wu H."/>
            <person name="Li Z."/>
            <person name="Zhang Y."/>
            <person name="Yin Y."/>
            <person name="Song W."/>
            <person name="Jiang J."/>
            <person name="Jackson S.A."/>
            <person name="Wing R.A."/>
            <person name="Wang J."/>
            <person name="Chen M."/>
        </authorList>
    </citation>
    <scope>NUCLEOTIDE SEQUENCE [LARGE SCALE GENOMIC DNA]</scope>
    <source>
        <strain evidence="1">cv. IRGC 101232</strain>
    </source>
</reference>
<evidence type="ECO:0000313" key="1">
    <source>
        <dbReference type="EnsemblPlants" id="OB01G45360.1"/>
    </source>
</evidence>
<accession>J3L5N0</accession>
<dbReference type="Proteomes" id="UP000006038">
    <property type="component" value="Chromosome 1"/>
</dbReference>
<dbReference type="EnsemblPlants" id="OB01G45360.1">
    <property type="protein sequence ID" value="OB01G45360.1"/>
    <property type="gene ID" value="OB01G45360"/>
</dbReference>
<evidence type="ECO:0000313" key="2">
    <source>
        <dbReference type="Proteomes" id="UP000006038"/>
    </source>
</evidence>